<sequence>MNELTRVRLLRGQVPHTLDLTTAETRLQAEIAEARGAGGTGAPRPRRTRARPIRWALVPAAVAATAITAALATGSLTDRSSAKADELMERAALTALHTPVPLPRGDQYIYQQSIEKLRPGGRPYLRYRTEWLSVDGSRPGLIRERNVVPAGSPAPEADQMRPDGEEVLRACGPAPLLERPYIGALPSKRAEVLELLARHAGEGGRGERLWNAATDVIGTSMAPEARSAFYRALARIPGVGVTRDAADASGRHGVALTRTSDGLREELVFDRTTYAFLGERTLDRHGNEISSTAVLKTSVVDDTPAPHPSTVPGTC</sequence>
<accession>A0A372JDM4</accession>
<keyword evidence="1" id="KW-0472">Membrane</keyword>
<evidence type="ECO:0000313" key="2">
    <source>
        <dbReference type="EMBL" id="RFU38097.1"/>
    </source>
</evidence>
<evidence type="ECO:0000256" key="1">
    <source>
        <dbReference type="SAM" id="Phobius"/>
    </source>
</evidence>
<protein>
    <recommendedName>
        <fullName evidence="4">CU044_5270 family protein</fullName>
    </recommendedName>
</protein>
<organism evidence="2 3">
    <name type="scientific">Actinomadura logoneensis</name>
    <dbReference type="NCBI Taxonomy" id="2293572"/>
    <lineage>
        <taxon>Bacteria</taxon>
        <taxon>Bacillati</taxon>
        <taxon>Actinomycetota</taxon>
        <taxon>Actinomycetes</taxon>
        <taxon>Streptosporangiales</taxon>
        <taxon>Thermomonosporaceae</taxon>
        <taxon>Actinomadura</taxon>
    </lineage>
</organism>
<reference evidence="2 3" key="1">
    <citation type="submission" date="2018-08" db="EMBL/GenBank/DDBJ databases">
        <title>Actinomadura jelena sp. nov., a novel Actinomycete isolated from soil in Chad.</title>
        <authorList>
            <person name="Shi L."/>
        </authorList>
    </citation>
    <scope>NUCLEOTIDE SEQUENCE [LARGE SCALE GENOMIC DNA]</scope>
    <source>
        <strain evidence="2 3">NEAU-G17</strain>
    </source>
</reference>
<dbReference type="RefSeq" id="WP_117360369.1">
    <property type="nucleotide sequence ID" value="NZ_QURH01000873.1"/>
</dbReference>
<proteinExistence type="predicted"/>
<comment type="caution">
    <text evidence="2">The sequence shown here is derived from an EMBL/GenBank/DDBJ whole genome shotgun (WGS) entry which is preliminary data.</text>
</comment>
<keyword evidence="1" id="KW-0812">Transmembrane</keyword>
<dbReference type="OrthoDB" id="3387554at2"/>
<dbReference type="NCBIfam" id="NF038083">
    <property type="entry name" value="CU044_5270_fam"/>
    <property type="match status" value="1"/>
</dbReference>
<feature type="transmembrane region" description="Helical" evidence="1">
    <location>
        <begin position="53"/>
        <end position="72"/>
    </location>
</feature>
<keyword evidence="1" id="KW-1133">Transmembrane helix</keyword>
<keyword evidence="3" id="KW-1185">Reference proteome</keyword>
<evidence type="ECO:0000313" key="3">
    <source>
        <dbReference type="Proteomes" id="UP000261811"/>
    </source>
</evidence>
<dbReference type="EMBL" id="QURH01000873">
    <property type="protein sequence ID" value="RFU38097.1"/>
    <property type="molecule type" value="Genomic_DNA"/>
</dbReference>
<evidence type="ECO:0008006" key="4">
    <source>
        <dbReference type="Google" id="ProtNLM"/>
    </source>
</evidence>
<dbReference type="AlphaFoldDB" id="A0A372JDM4"/>
<dbReference type="Proteomes" id="UP000261811">
    <property type="component" value="Unassembled WGS sequence"/>
</dbReference>
<name>A0A372JDM4_9ACTN</name>
<gene>
    <name evidence="2" type="ORF">DZF91_29445</name>
</gene>
<dbReference type="InterPro" id="IPR047789">
    <property type="entry name" value="CU044_5270-like"/>
</dbReference>